<keyword evidence="1" id="KW-1133">Transmembrane helix</keyword>
<sequence length="552" mass="62452">MSKIWTLTKVLLKLNYADFITDKKKRWAYVFSFAAILFVGFLIFGSMTHGMYEGMKQLGQDPGMIIAMGLAIASIWVFLMSITNILTVFYYSNDIEMLLPLPLKPAQIISAKFLTVLITQYVMSSFILLPIFITYGLKSGAFITYYIYMIFIYLLFPIVPLVLASLLMTVIMRYTNIAKNKDRGNIFIGIVSILFIVGINVFMQWRNKSAFSGDGAAEYLVNNQSSLIVQMTNYFPTTYFGAVALVESANWKGPLYIIIFALISFVFFVLFYYIAERTYLKGVIGLSTSTAKKEVISAEGLQKSTVQSSHLKAYVKKEFKTLFRTPQFFLNCIVQTFVMPIMLFFILFVQDGNLKFITEYINNPETTGFAIGVGLCASLFLMGSNVIATTSFSRDGSSWFVNRYLPVKASDIFFAKAITAWLINVIILAVFGITMAVVAGISPVFMILWFLLSANGLLLINLIGTRWDAQTADIHWDTEQKLFKSRYTTLWNFLANILIALIIVAGVSVLYFFLQVGLWVMFIVLFAMFTIVNYIFIKILKLGAERILSNIN</sequence>
<evidence type="ECO:0000313" key="2">
    <source>
        <dbReference type="EMBL" id="QHA18467.1"/>
    </source>
</evidence>
<feature type="transmembrane region" description="Helical" evidence="1">
    <location>
        <begin position="444"/>
        <end position="464"/>
    </location>
</feature>
<feature type="transmembrane region" description="Helical" evidence="1">
    <location>
        <begin position="27"/>
        <end position="45"/>
    </location>
</feature>
<dbReference type="InterPro" id="IPR031599">
    <property type="entry name" value="ABC_tran_2"/>
</dbReference>
<keyword evidence="1" id="KW-0472">Membrane</keyword>
<feature type="transmembrane region" description="Helical" evidence="1">
    <location>
        <begin position="328"/>
        <end position="349"/>
    </location>
</feature>
<feature type="transmembrane region" description="Helical" evidence="1">
    <location>
        <begin position="65"/>
        <end position="92"/>
    </location>
</feature>
<feature type="transmembrane region" description="Helical" evidence="1">
    <location>
        <begin position="519"/>
        <end position="537"/>
    </location>
</feature>
<gene>
    <name evidence="2" type="ORF">GPA05_16100</name>
</gene>
<feature type="transmembrane region" description="Helical" evidence="1">
    <location>
        <begin position="145"/>
        <end position="172"/>
    </location>
</feature>
<feature type="transmembrane region" description="Helical" evidence="1">
    <location>
        <begin position="369"/>
        <end position="392"/>
    </location>
</feature>
<protein>
    <submittedName>
        <fullName evidence="2">ABC transporter permease</fullName>
    </submittedName>
</protein>
<name>A0ABX6G9B2_9BACI</name>
<proteinExistence type="predicted"/>
<feature type="transmembrane region" description="Helical" evidence="1">
    <location>
        <begin position="255"/>
        <end position="275"/>
    </location>
</feature>
<dbReference type="Proteomes" id="UP000440820">
    <property type="component" value="Chromosome"/>
</dbReference>
<feature type="transmembrane region" description="Helical" evidence="1">
    <location>
        <begin position="490"/>
        <end position="513"/>
    </location>
</feature>
<evidence type="ECO:0000256" key="1">
    <source>
        <dbReference type="SAM" id="Phobius"/>
    </source>
</evidence>
<feature type="transmembrane region" description="Helical" evidence="1">
    <location>
        <begin position="184"/>
        <end position="203"/>
    </location>
</feature>
<dbReference type="Pfam" id="PF16949">
    <property type="entry name" value="ABC_tran_2"/>
    <property type="match status" value="1"/>
</dbReference>
<dbReference type="EMBL" id="CP047044">
    <property type="protein sequence ID" value="QHA18467.1"/>
    <property type="molecule type" value="Genomic_DNA"/>
</dbReference>
<evidence type="ECO:0000313" key="3">
    <source>
        <dbReference type="Proteomes" id="UP000440820"/>
    </source>
</evidence>
<feature type="transmembrane region" description="Helical" evidence="1">
    <location>
        <begin position="113"/>
        <end position="133"/>
    </location>
</feature>
<dbReference type="RefSeq" id="WP_097860865.1">
    <property type="nucleotide sequence ID" value="NZ_JARMKU010000008.1"/>
</dbReference>
<reference evidence="2 3" key="1">
    <citation type="submission" date="2019-12" db="EMBL/GenBank/DDBJ databases">
        <title>Bacillus toyonensis BV-17 genome.</title>
        <authorList>
            <person name="Chen J."/>
        </authorList>
    </citation>
    <scope>NUCLEOTIDE SEQUENCE [LARGE SCALE GENOMIC DNA]</scope>
    <source>
        <strain evidence="2 3">BV-17</strain>
    </source>
</reference>
<organism evidence="2 3">
    <name type="scientific">Bacillus toyonensis</name>
    <dbReference type="NCBI Taxonomy" id="155322"/>
    <lineage>
        <taxon>Bacteria</taxon>
        <taxon>Bacillati</taxon>
        <taxon>Bacillota</taxon>
        <taxon>Bacilli</taxon>
        <taxon>Bacillales</taxon>
        <taxon>Bacillaceae</taxon>
        <taxon>Bacillus</taxon>
        <taxon>Bacillus cereus group</taxon>
    </lineage>
</organism>
<accession>A0ABX6G9B2</accession>
<keyword evidence="1" id="KW-0812">Transmembrane</keyword>
<keyword evidence="3" id="KW-1185">Reference proteome</keyword>
<feature type="transmembrane region" description="Helical" evidence="1">
    <location>
        <begin position="413"/>
        <end position="438"/>
    </location>
</feature>